<keyword evidence="3" id="KW-1185">Reference proteome</keyword>
<organism evidence="2 3">
    <name type="scientific">Cardiocondyla obscurior</name>
    <dbReference type="NCBI Taxonomy" id="286306"/>
    <lineage>
        <taxon>Eukaryota</taxon>
        <taxon>Metazoa</taxon>
        <taxon>Ecdysozoa</taxon>
        <taxon>Arthropoda</taxon>
        <taxon>Hexapoda</taxon>
        <taxon>Insecta</taxon>
        <taxon>Pterygota</taxon>
        <taxon>Neoptera</taxon>
        <taxon>Endopterygota</taxon>
        <taxon>Hymenoptera</taxon>
        <taxon>Apocrita</taxon>
        <taxon>Aculeata</taxon>
        <taxon>Formicoidea</taxon>
        <taxon>Formicidae</taxon>
        <taxon>Myrmicinae</taxon>
        <taxon>Cardiocondyla</taxon>
    </lineage>
</organism>
<evidence type="ECO:0000256" key="1">
    <source>
        <dbReference type="SAM" id="Phobius"/>
    </source>
</evidence>
<name>A0AAW2GFS4_9HYME</name>
<feature type="transmembrane region" description="Helical" evidence="1">
    <location>
        <begin position="32"/>
        <end position="53"/>
    </location>
</feature>
<keyword evidence="1" id="KW-0812">Transmembrane</keyword>
<feature type="transmembrane region" description="Helical" evidence="1">
    <location>
        <begin position="65"/>
        <end position="84"/>
    </location>
</feature>
<dbReference type="Proteomes" id="UP001430953">
    <property type="component" value="Unassembled WGS sequence"/>
</dbReference>
<dbReference type="AlphaFoldDB" id="A0AAW2GFS4"/>
<evidence type="ECO:0000313" key="2">
    <source>
        <dbReference type="EMBL" id="KAL0126415.1"/>
    </source>
</evidence>
<reference evidence="2 3" key="1">
    <citation type="submission" date="2023-03" db="EMBL/GenBank/DDBJ databases">
        <title>High recombination rates correlate with genetic variation in Cardiocondyla obscurior ants.</title>
        <authorList>
            <person name="Errbii M."/>
        </authorList>
    </citation>
    <scope>NUCLEOTIDE SEQUENCE [LARGE SCALE GENOMIC DNA]</scope>
    <source>
        <strain evidence="2">Alpha-2009</strain>
        <tissue evidence="2">Whole body</tissue>
    </source>
</reference>
<feature type="transmembrane region" description="Helical" evidence="1">
    <location>
        <begin position="124"/>
        <end position="143"/>
    </location>
</feature>
<keyword evidence="1" id="KW-1133">Transmembrane helix</keyword>
<comment type="caution">
    <text evidence="2">The sequence shown here is derived from an EMBL/GenBank/DDBJ whole genome shotgun (WGS) entry which is preliminary data.</text>
</comment>
<proteinExistence type="predicted"/>
<gene>
    <name evidence="2" type="ORF">PUN28_005055</name>
</gene>
<protein>
    <submittedName>
        <fullName evidence="2">Uncharacterized protein</fullName>
    </submittedName>
</protein>
<dbReference type="EMBL" id="JADYXP020000004">
    <property type="protein sequence ID" value="KAL0126415.1"/>
    <property type="molecule type" value="Genomic_DNA"/>
</dbReference>
<keyword evidence="1" id="KW-0472">Membrane</keyword>
<sequence>MYALWEGYYKINKIVLKLVGLWPYQPTYLTQIYRVLMTTMFFTAILVQLLVFVTTQYNKELLFRILSFVLPIVFVVMEYMLMIIKAESLKKLIEDIENDWNSIKDKLEIGILEEYANYIKTLTIYKINFFFFLCRTFFLTIFINHGKSM</sequence>
<evidence type="ECO:0000313" key="3">
    <source>
        <dbReference type="Proteomes" id="UP001430953"/>
    </source>
</evidence>
<accession>A0AAW2GFS4</accession>